<sequence>MGDARRSGVEERGSGRRRSDEARSGTPTAADRCGKDASCGGSEGAPGERRGGDGSHGGEGRGPRGKRGGLALSHPSPSPLMMGRAARATRREGVMDDENRASAVIPWLRPAERKVSSSRSAITISLD</sequence>
<gene>
    <name evidence="2" type="ORF">GUJ93_ZPchr0007g4519</name>
</gene>
<organism evidence="2 3">
    <name type="scientific">Zizania palustris</name>
    <name type="common">Northern wild rice</name>
    <dbReference type="NCBI Taxonomy" id="103762"/>
    <lineage>
        <taxon>Eukaryota</taxon>
        <taxon>Viridiplantae</taxon>
        <taxon>Streptophyta</taxon>
        <taxon>Embryophyta</taxon>
        <taxon>Tracheophyta</taxon>
        <taxon>Spermatophyta</taxon>
        <taxon>Magnoliopsida</taxon>
        <taxon>Liliopsida</taxon>
        <taxon>Poales</taxon>
        <taxon>Poaceae</taxon>
        <taxon>BOP clade</taxon>
        <taxon>Oryzoideae</taxon>
        <taxon>Oryzeae</taxon>
        <taxon>Zizaniinae</taxon>
        <taxon>Zizania</taxon>
    </lineage>
</organism>
<comment type="caution">
    <text evidence="2">The sequence shown here is derived from an EMBL/GenBank/DDBJ whole genome shotgun (WGS) entry which is preliminary data.</text>
</comment>
<feature type="compositionally biased region" description="Basic and acidic residues" evidence="1">
    <location>
        <begin position="46"/>
        <end position="62"/>
    </location>
</feature>
<proteinExistence type="predicted"/>
<accession>A0A8J5VTF7</accession>
<dbReference type="EMBL" id="JAAALK010000282">
    <property type="protein sequence ID" value="KAG8080010.1"/>
    <property type="molecule type" value="Genomic_DNA"/>
</dbReference>
<dbReference type="Proteomes" id="UP000729402">
    <property type="component" value="Unassembled WGS sequence"/>
</dbReference>
<evidence type="ECO:0000256" key="1">
    <source>
        <dbReference type="SAM" id="MobiDB-lite"/>
    </source>
</evidence>
<keyword evidence="3" id="KW-1185">Reference proteome</keyword>
<feature type="region of interest" description="Disordered" evidence="1">
    <location>
        <begin position="1"/>
        <end position="97"/>
    </location>
</feature>
<name>A0A8J5VTF7_ZIZPA</name>
<reference evidence="2" key="2">
    <citation type="submission" date="2021-02" db="EMBL/GenBank/DDBJ databases">
        <authorList>
            <person name="Kimball J.A."/>
            <person name="Haas M.W."/>
            <person name="Macchietto M."/>
            <person name="Kono T."/>
            <person name="Duquette J."/>
            <person name="Shao M."/>
        </authorList>
    </citation>
    <scope>NUCLEOTIDE SEQUENCE</scope>
    <source>
        <tissue evidence="2">Fresh leaf tissue</tissue>
    </source>
</reference>
<dbReference type="AlphaFoldDB" id="A0A8J5VTF7"/>
<reference evidence="2" key="1">
    <citation type="journal article" date="2021" name="bioRxiv">
        <title>Whole Genome Assembly and Annotation of Northern Wild Rice, Zizania palustris L., Supports a Whole Genome Duplication in the Zizania Genus.</title>
        <authorList>
            <person name="Haas M."/>
            <person name="Kono T."/>
            <person name="Macchietto M."/>
            <person name="Millas R."/>
            <person name="McGilp L."/>
            <person name="Shao M."/>
            <person name="Duquette J."/>
            <person name="Hirsch C.N."/>
            <person name="Kimball J."/>
        </authorList>
    </citation>
    <scope>NUCLEOTIDE SEQUENCE</scope>
    <source>
        <tissue evidence="2">Fresh leaf tissue</tissue>
    </source>
</reference>
<evidence type="ECO:0000313" key="2">
    <source>
        <dbReference type="EMBL" id="KAG8080010.1"/>
    </source>
</evidence>
<protein>
    <submittedName>
        <fullName evidence="2">Uncharacterized protein</fullName>
    </submittedName>
</protein>
<feature type="compositionally biased region" description="Basic and acidic residues" evidence="1">
    <location>
        <begin position="1"/>
        <end position="23"/>
    </location>
</feature>
<evidence type="ECO:0000313" key="3">
    <source>
        <dbReference type="Proteomes" id="UP000729402"/>
    </source>
</evidence>